<dbReference type="GO" id="GO:0003924">
    <property type="term" value="F:GTPase activity"/>
    <property type="evidence" value="ECO:0007669"/>
    <property type="project" value="UniProtKB-UniRule"/>
</dbReference>
<feature type="binding site" evidence="10">
    <location>
        <position position="288"/>
    </location>
    <ligand>
        <name>Zn(2+)</name>
        <dbReference type="ChEBI" id="CHEBI:29105"/>
    </ligand>
</feature>
<dbReference type="AlphaFoldDB" id="A0A6G1X3T7"/>
<feature type="domain" description="EngC GTPase" evidence="11">
    <location>
        <begin position="109"/>
        <end position="256"/>
    </location>
</feature>
<dbReference type="HAMAP" id="MF_01820">
    <property type="entry name" value="GTPase_RsgA"/>
    <property type="match status" value="1"/>
</dbReference>
<dbReference type="EC" id="3.6.1.-" evidence="10"/>
<dbReference type="GO" id="GO:0046872">
    <property type="term" value="F:metal ion binding"/>
    <property type="evidence" value="ECO:0007669"/>
    <property type="project" value="UniProtKB-KW"/>
</dbReference>
<dbReference type="GO" id="GO:0005525">
    <property type="term" value="F:GTP binding"/>
    <property type="evidence" value="ECO:0007669"/>
    <property type="project" value="UniProtKB-UniRule"/>
</dbReference>
<evidence type="ECO:0000259" key="12">
    <source>
        <dbReference type="PROSITE" id="PS51721"/>
    </source>
</evidence>
<name>A0A6G1X3T7_9BACI</name>
<sequence length="345" mass="39325">MNYTLQDLGFSPYFEDQIKGSLLKVGRVATATNEQYKIFSPDGVFHATILGKIRYLAEGVRDLPCVGDWVLYEQLGYDDHAIIHQILERKSLLSRKVPGNEQKEQIMASNVDTVFLVNALNSDFNLRRMERYLFLVYESGATPVFVLTKKDLCENVNDKISSVQSIAPGVAVVAVDSITGNGYEQILPLLSTGKTVSLLGSSGVGKSSMINRLFERDIQRIKEVRHQDDKGKHTTTHRELFVLGEGRIIIDTPGMRELQLWGTGDTMFDAFQDIEEFANHCQFTDCKHQTEPKCAVKQAIEDGKLDEDRLNSYRKLERELIRLERKEKFGTHRANKLQYKDMKKR</sequence>
<dbReference type="GO" id="GO:0019843">
    <property type="term" value="F:rRNA binding"/>
    <property type="evidence" value="ECO:0007669"/>
    <property type="project" value="UniProtKB-KW"/>
</dbReference>
<dbReference type="SUPFAM" id="SSF50249">
    <property type="entry name" value="Nucleic acid-binding proteins"/>
    <property type="match status" value="1"/>
</dbReference>
<dbReference type="PANTHER" id="PTHR32120">
    <property type="entry name" value="SMALL RIBOSOMAL SUBUNIT BIOGENESIS GTPASE RSGA"/>
    <property type="match status" value="1"/>
</dbReference>
<comment type="subcellular location">
    <subcellularLocation>
        <location evidence="10">Cytoplasm</location>
    </subcellularLocation>
</comment>
<comment type="similarity">
    <text evidence="10">Belongs to the TRAFAC class YlqF/YawG GTPase family. RsgA subfamily.</text>
</comment>
<protein>
    <recommendedName>
        <fullName evidence="10">Small ribosomal subunit biogenesis GTPase RsgA</fullName>
        <ecNumber evidence="10">3.6.1.-</ecNumber>
    </recommendedName>
</protein>
<evidence type="ECO:0000313" key="13">
    <source>
        <dbReference type="EMBL" id="MRG85612.1"/>
    </source>
</evidence>
<dbReference type="Gene3D" id="3.40.50.300">
    <property type="entry name" value="P-loop containing nucleotide triphosphate hydrolases"/>
    <property type="match status" value="1"/>
</dbReference>
<feature type="binding site" evidence="10">
    <location>
        <begin position="148"/>
        <end position="151"/>
    </location>
    <ligand>
        <name>GTP</name>
        <dbReference type="ChEBI" id="CHEBI:37565"/>
    </ligand>
</feature>
<reference evidence="13 14" key="1">
    <citation type="submission" date="2019-11" db="EMBL/GenBank/DDBJ databases">
        <authorList>
            <person name="Li J."/>
        </authorList>
    </citation>
    <scope>NUCLEOTIDE SEQUENCE [LARGE SCALE GENOMIC DNA]</scope>
    <source>
        <strain evidence="13 14">J4</strain>
    </source>
</reference>
<dbReference type="Gene3D" id="1.10.40.50">
    <property type="entry name" value="Probable gtpase engc, domain 3"/>
    <property type="match status" value="1"/>
</dbReference>
<proteinExistence type="inferred from homology"/>
<keyword evidence="5 10" id="KW-0547">Nucleotide-binding</keyword>
<organism evidence="13 14">
    <name type="scientific">Salinibacillus xinjiangensis</name>
    <dbReference type="NCBI Taxonomy" id="1229268"/>
    <lineage>
        <taxon>Bacteria</taxon>
        <taxon>Bacillati</taxon>
        <taxon>Bacillota</taxon>
        <taxon>Bacilli</taxon>
        <taxon>Bacillales</taxon>
        <taxon>Bacillaceae</taxon>
        <taxon>Salinibacillus</taxon>
    </lineage>
</organism>
<comment type="caution">
    <text evidence="13">The sequence shown here is derived from an EMBL/GenBank/DDBJ whole genome shotgun (WGS) entry which is preliminary data.</text>
</comment>
<keyword evidence="1 10" id="KW-0963">Cytoplasm</keyword>
<comment type="function">
    <text evidence="10">One of several proteins that assist in the late maturation steps of the functional core of the 30S ribosomal subunit. Helps release RbfA from mature subunits. May play a role in the assembly of ribosomal proteins into the subunit. Circularly permuted GTPase that catalyzes slow GTP hydrolysis, GTPase activity is stimulated by the 30S ribosomal subunit.</text>
</comment>
<evidence type="ECO:0000256" key="3">
    <source>
        <dbReference type="ARBA" id="ARBA00022723"/>
    </source>
</evidence>
<evidence type="ECO:0000256" key="8">
    <source>
        <dbReference type="ARBA" id="ARBA00022884"/>
    </source>
</evidence>
<dbReference type="EMBL" id="WJNH01000002">
    <property type="protein sequence ID" value="MRG85612.1"/>
    <property type="molecule type" value="Genomic_DNA"/>
</dbReference>
<dbReference type="PROSITE" id="PS50936">
    <property type="entry name" value="ENGC_GTPASE"/>
    <property type="match status" value="1"/>
</dbReference>
<comment type="subunit">
    <text evidence="10">Monomer. Associates with 30S ribosomal subunit, binds 16S rRNA.</text>
</comment>
<evidence type="ECO:0000256" key="7">
    <source>
        <dbReference type="ARBA" id="ARBA00022833"/>
    </source>
</evidence>
<dbReference type="InterPro" id="IPR010914">
    <property type="entry name" value="RsgA_GTPase_dom"/>
</dbReference>
<keyword evidence="6 10" id="KW-0378">Hydrolase</keyword>
<dbReference type="GO" id="GO:0005737">
    <property type="term" value="C:cytoplasm"/>
    <property type="evidence" value="ECO:0007669"/>
    <property type="project" value="UniProtKB-SubCell"/>
</dbReference>
<evidence type="ECO:0000256" key="9">
    <source>
        <dbReference type="ARBA" id="ARBA00023134"/>
    </source>
</evidence>
<dbReference type="CDD" id="cd01854">
    <property type="entry name" value="YjeQ_EngC"/>
    <property type="match status" value="1"/>
</dbReference>
<dbReference type="InterPro" id="IPR027417">
    <property type="entry name" value="P-loop_NTPase"/>
</dbReference>
<dbReference type="SUPFAM" id="SSF52540">
    <property type="entry name" value="P-loop containing nucleoside triphosphate hydrolases"/>
    <property type="match status" value="1"/>
</dbReference>
<dbReference type="PROSITE" id="PS51721">
    <property type="entry name" value="G_CP"/>
    <property type="match status" value="1"/>
</dbReference>
<evidence type="ECO:0000256" key="2">
    <source>
        <dbReference type="ARBA" id="ARBA00022517"/>
    </source>
</evidence>
<keyword evidence="8 10" id="KW-0694">RNA-binding</keyword>
<dbReference type="InterPro" id="IPR030378">
    <property type="entry name" value="G_CP_dom"/>
</dbReference>
<evidence type="ECO:0000256" key="5">
    <source>
        <dbReference type="ARBA" id="ARBA00022741"/>
    </source>
</evidence>
<dbReference type="NCBIfam" id="TIGR00157">
    <property type="entry name" value="ribosome small subunit-dependent GTPase A"/>
    <property type="match status" value="1"/>
</dbReference>
<feature type="binding site" evidence="10">
    <location>
        <begin position="200"/>
        <end position="208"/>
    </location>
    <ligand>
        <name>GTP</name>
        <dbReference type="ChEBI" id="CHEBI:37565"/>
    </ligand>
</feature>
<dbReference type="Pfam" id="PF03193">
    <property type="entry name" value="RsgA_GTPase"/>
    <property type="match status" value="1"/>
</dbReference>
<evidence type="ECO:0000313" key="14">
    <source>
        <dbReference type="Proteomes" id="UP000480185"/>
    </source>
</evidence>
<feature type="binding site" evidence="10">
    <location>
        <position position="286"/>
    </location>
    <ligand>
        <name>Zn(2+)</name>
        <dbReference type="ChEBI" id="CHEBI:29105"/>
    </ligand>
</feature>
<evidence type="ECO:0000259" key="11">
    <source>
        <dbReference type="PROSITE" id="PS50936"/>
    </source>
</evidence>
<dbReference type="InterPro" id="IPR004881">
    <property type="entry name" value="Ribosome_biogen_GTPase_RsgA"/>
</dbReference>
<feature type="domain" description="CP-type G" evidence="12">
    <location>
        <begin position="100"/>
        <end position="258"/>
    </location>
</feature>
<evidence type="ECO:0000256" key="10">
    <source>
        <dbReference type="HAMAP-Rule" id="MF_01820"/>
    </source>
</evidence>
<keyword evidence="2 10" id="KW-0690">Ribosome biogenesis</keyword>
<evidence type="ECO:0000256" key="4">
    <source>
        <dbReference type="ARBA" id="ARBA00022730"/>
    </source>
</evidence>
<dbReference type="InterPro" id="IPR012340">
    <property type="entry name" value="NA-bd_OB-fold"/>
</dbReference>
<evidence type="ECO:0000256" key="1">
    <source>
        <dbReference type="ARBA" id="ARBA00022490"/>
    </source>
</evidence>
<gene>
    <name evidence="10 13" type="primary">rsgA</name>
    <name evidence="13" type="ORF">GH754_04605</name>
</gene>
<dbReference type="RefSeq" id="WP_153727536.1">
    <property type="nucleotide sequence ID" value="NZ_WJNH01000002.1"/>
</dbReference>
<feature type="binding site" evidence="10">
    <location>
        <position position="294"/>
    </location>
    <ligand>
        <name>Zn(2+)</name>
        <dbReference type="ChEBI" id="CHEBI:29105"/>
    </ligand>
</feature>
<accession>A0A6G1X3T7</accession>
<comment type="cofactor">
    <cofactor evidence="10">
        <name>Zn(2+)</name>
        <dbReference type="ChEBI" id="CHEBI:29105"/>
    </cofactor>
    <text evidence="10">Binds 1 zinc ion per subunit.</text>
</comment>
<feature type="binding site" evidence="10">
    <location>
        <position position="281"/>
    </location>
    <ligand>
        <name>Zn(2+)</name>
        <dbReference type="ChEBI" id="CHEBI:29105"/>
    </ligand>
</feature>
<dbReference type="Proteomes" id="UP000480185">
    <property type="component" value="Unassembled WGS sequence"/>
</dbReference>
<keyword evidence="7 10" id="KW-0862">Zinc</keyword>
<keyword evidence="14" id="KW-1185">Reference proteome</keyword>
<keyword evidence="3 10" id="KW-0479">Metal-binding</keyword>
<evidence type="ECO:0000256" key="6">
    <source>
        <dbReference type="ARBA" id="ARBA00022801"/>
    </source>
</evidence>
<dbReference type="GO" id="GO:0042274">
    <property type="term" value="P:ribosomal small subunit biogenesis"/>
    <property type="evidence" value="ECO:0007669"/>
    <property type="project" value="UniProtKB-UniRule"/>
</dbReference>
<dbReference type="PANTHER" id="PTHR32120:SF10">
    <property type="entry name" value="SMALL RIBOSOMAL SUBUNIT BIOGENESIS GTPASE RSGA"/>
    <property type="match status" value="1"/>
</dbReference>
<keyword evidence="9 10" id="KW-0342">GTP-binding</keyword>
<keyword evidence="4 10" id="KW-0699">rRNA-binding</keyword>
<dbReference type="OrthoDB" id="9809485at2"/>